<evidence type="ECO:0000256" key="4">
    <source>
        <dbReference type="ARBA" id="ARBA00022989"/>
    </source>
</evidence>
<evidence type="ECO:0000256" key="3">
    <source>
        <dbReference type="ARBA" id="ARBA00022692"/>
    </source>
</evidence>
<dbReference type="SUPFAM" id="SSF103473">
    <property type="entry name" value="MFS general substrate transporter"/>
    <property type="match status" value="1"/>
</dbReference>
<keyword evidence="2" id="KW-0813">Transport</keyword>
<feature type="transmembrane region" description="Helical" evidence="6">
    <location>
        <begin position="272"/>
        <end position="291"/>
    </location>
</feature>
<dbReference type="PANTHER" id="PTHR42718:SF9">
    <property type="entry name" value="MAJOR FACILITATOR SUPERFAMILY MULTIDRUG TRANSPORTER MFSC"/>
    <property type="match status" value="1"/>
</dbReference>
<keyword evidence="9" id="KW-1185">Reference proteome</keyword>
<dbReference type="EMBL" id="JAVDPW010000011">
    <property type="protein sequence ID" value="MDR6293187.1"/>
    <property type="molecule type" value="Genomic_DNA"/>
</dbReference>
<comment type="caution">
    <text evidence="8">The sequence shown here is derived from an EMBL/GenBank/DDBJ whole genome shotgun (WGS) entry which is preliminary data.</text>
</comment>
<evidence type="ECO:0000256" key="2">
    <source>
        <dbReference type="ARBA" id="ARBA00022448"/>
    </source>
</evidence>
<feature type="transmembrane region" description="Helical" evidence="6">
    <location>
        <begin position="53"/>
        <end position="75"/>
    </location>
</feature>
<evidence type="ECO:0000256" key="5">
    <source>
        <dbReference type="ARBA" id="ARBA00023136"/>
    </source>
</evidence>
<feature type="transmembrane region" description="Helical" evidence="6">
    <location>
        <begin position="336"/>
        <end position="355"/>
    </location>
</feature>
<evidence type="ECO:0000256" key="6">
    <source>
        <dbReference type="SAM" id="Phobius"/>
    </source>
</evidence>
<keyword evidence="3 6" id="KW-0812">Transmembrane</keyword>
<feature type="transmembrane region" description="Helical" evidence="6">
    <location>
        <begin position="400"/>
        <end position="421"/>
    </location>
</feature>
<dbReference type="RefSeq" id="WP_309799935.1">
    <property type="nucleotide sequence ID" value="NZ_JAVDPW010000011.1"/>
</dbReference>
<dbReference type="Proteomes" id="UP001262410">
    <property type="component" value="Unassembled WGS sequence"/>
</dbReference>
<evidence type="ECO:0000256" key="1">
    <source>
        <dbReference type="ARBA" id="ARBA00004141"/>
    </source>
</evidence>
<name>A0ABU1JY35_9PROT</name>
<evidence type="ECO:0000313" key="8">
    <source>
        <dbReference type="EMBL" id="MDR6293187.1"/>
    </source>
</evidence>
<gene>
    <name evidence="8" type="ORF">E9232_005737</name>
</gene>
<dbReference type="InterPro" id="IPR011701">
    <property type="entry name" value="MFS"/>
</dbReference>
<dbReference type="PANTHER" id="PTHR42718">
    <property type="entry name" value="MAJOR FACILITATOR SUPERFAMILY MULTIDRUG TRANSPORTER MFSC"/>
    <property type="match status" value="1"/>
</dbReference>
<dbReference type="Pfam" id="PF07690">
    <property type="entry name" value="MFS_1"/>
    <property type="match status" value="1"/>
</dbReference>
<dbReference type="Gene3D" id="1.20.1250.20">
    <property type="entry name" value="MFS general substrate transporter like domains"/>
    <property type="match status" value="1"/>
</dbReference>
<dbReference type="PROSITE" id="PS50850">
    <property type="entry name" value="MFS"/>
    <property type="match status" value="1"/>
</dbReference>
<evidence type="ECO:0000259" key="7">
    <source>
        <dbReference type="PROSITE" id="PS50850"/>
    </source>
</evidence>
<comment type="subcellular location">
    <subcellularLocation>
        <location evidence="1">Membrane</location>
        <topology evidence="1">Multi-pass membrane protein</topology>
    </subcellularLocation>
</comment>
<feature type="transmembrane region" description="Helical" evidence="6">
    <location>
        <begin position="202"/>
        <end position="221"/>
    </location>
</feature>
<evidence type="ECO:0000313" key="9">
    <source>
        <dbReference type="Proteomes" id="UP001262410"/>
    </source>
</evidence>
<sequence length="498" mass="53221">MSAISASNPAADGHRAITIAALLATYMQAVNISLPNAALLHIQGTMSMADDEAGWVFSWYIAASIITMPMTRWLAGRYGRKAVYQLSIAVFALGLVLATLATTTMQFMAARIVQGAASGPLAPLSLAILLDILPAQRHARISLMWTITLVLGIVSGPSIGGWLCEYFGWGSIFTLSLPMAGFILLAMALSLPEKKAEQPPPFDAFGLATLALGLIGLQALLDRGERVDWFNSAESWVEAAAAVLGFGLYLVHILTAKVHFLSKALFRDRNFILSAILFFAFGFVLLPTMALTSPMLDELLGYPADTTGMMAVPRSIALVVALILTVRAPSRIDNRWLVAGGMALIIYANGRMLGYSPLMDWRPVIVAGVIQGAGLGILMPALTKAAFSTLDPALRPEGTVLFNLSRLYGSTIGIALVQTFFHQNTQAMHLALAKQLIPTRAAAHVTGSIAGPGLVSLNHIITGQAAFVGIIGQFEVMMIAMLIVSPLVLFLRKPRPAR</sequence>
<keyword evidence="5 6" id="KW-0472">Membrane</keyword>
<feature type="transmembrane region" description="Helical" evidence="6">
    <location>
        <begin position="311"/>
        <end position="329"/>
    </location>
</feature>
<feature type="transmembrane region" description="Helical" evidence="6">
    <location>
        <begin position="361"/>
        <end position="379"/>
    </location>
</feature>
<feature type="transmembrane region" description="Helical" evidence="6">
    <location>
        <begin position="82"/>
        <end position="102"/>
    </location>
</feature>
<feature type="transmembrane region" description="Helical" evidence="6">
    <location>
        <begin position="241"/>
        <end position="260"/>
    </location>
</feature>
<reference evidence="8 9" key="1">
    <citation type="submission" date="2023-07" db="EMBL/GenBank/DDBJ databases">
        <title>Sorghum-associated microbial communities from plants grown in Nebraska, USA.</title>
        <authorList>
            <person name="Schachtman D."/>
        </authorList>
    </citation>
    <scope>NUCLEOTIDE SEQUENCE [LARGE SCALE GENOMIC DNA]</scope>
    <source>
        <strain evidence="8 9">584</strain>
    </source>
</reference>
<feature type="domain" description="Major facilitator superfamily (MFS) profile" evidence="7">
    <location>
        <begin position="17"/>
        <end position="496"/>
    </location>
</feature>
<dbReference type="InterPro" id="IPR036259">
    <property type="entry name" value="MFS_trans_sf"/>
</dbReference>
<accession>A0ABU1JY35</accession>
<organism evidence="8 9">
    <name type="scientific">Inquilinus ginsengisoli</name>
    <dbReference type="NCBI Taxonomy" id="363840"/>
    <lineage>
        <taxon>Bacteria</taxon>
        <taxon>Pseudomonadati</taxon>
        <taxon>Pseudomonadota</taxon>
        <taxon>Alphaproteobacteria</taxon>
        <taxon>Rhodospirillales</taxon>
        <taxon>Rhodospirillaceae</taxon>
        <taxon>Inquilinus</taxon>
    </lineage>
</organism>
<feature type="transmembrane region" description="Helical" evidence="6">
    <location>
        <begin position="142"/>
        <end position="163"/>
    </location>
</feature>
<dbReference type="Gene3D" id="1.20.1720.10">
    <property type="entry name" value="Multidrug resistance protein D"/>
    <property type="match status" value="1"/>
</dbReference>
<feature type="transmembrane region" description="Helical" evidence="6">
    <location>
        <begin position="108"/>
        <end position="130"/>
    </location>
</feature>
<feature type="transmembrane region" description="Helical" evidence="6">
    <location>
        <begin position="169"/>
        <end position="190"/>
    </location>
</feature>
<dbReference type="InterPro" id="IPR020846">
    <property type="entry name" value="MFS_dom"/>
</dbReference>
<keyword evidence="4 6" id="KW-1133">Transmembrane helix</keyword>
<proteinExistence type="predicted"/>
<feature type="transmembrane region" description="Helical" evidence="6">
    <location>
        <begin position="465"/>
        <end position="491"/>
    </location>
</feature>
<protein>
    <submittedName>
        <fullName evidence="8">DHA2 family multidrug resistance protein</fullName>
    </submittedName>
</protein>